<dbReference type="AlphaFoldDB" id="A0A7R9IN24"/>
<dbReference type="PROSITE" id="PS50127">
    <property type="entry name" value="UBC_2"/>
    <property type="match status" value="1"/>
</dbReference>
<dbReference type="SMART" id="SM00212">
    <property type="entry name" value="UBCc"/>
    <property type="match status" value="1"/>
</dbReference>
<evidence type="ECO:0000259" key="1">
    <source>
        <dbReference type="PROSITE" id="PS50127"/>
    </source>
</evidence>
<organism evidence="2">
    <name type="scientific">Timema tahoe</name>
    <dbReference type="NCBI Taxonomy" id="61484"/>
    <lineage>
        <taxon>Eukaryota</taxon>
        <taxon>Metazoa</taxon>
        <taxon>Ecdysozoa</taxon>
        <taxon>Arthropoda</taxon>
        <taxon>Hexapoda</taxon>
        <taxon>Insecta</taxon>
        <taxon>Pterygota</taxon>
        <taxon>Neoptera</taxon>
        <taxon>Polyneoptera</taxon>
        <taxon>Phasmatodea</taxon>
        <taxon>Timematodea</taxon>
        <taxon>Timematoidea</taxon>
        <taxon>Timematidae</taxon>
        <taxon>Timema</taxon>
    </lineage>
</organism>
<protein>
    <recommendedName>
        <fullName evidence="1">UBC core domain-containing protein</fullName>
    </recommendedName>
</protein>
<sequence>MHVAVKVDTDIDTSEPFRRQGSLRRVLSSLPAGETQLSVSAKMIDRPAVSGRSVQKAYSQYQQEYSLIAEYNILQKQEIPGVYVIPSAQSSLCQKRPTPYTLEQCSVKGVSWGHRPKHRASLCNKNTNKTGASANLWFGVLFVRQGLYQGGVFRFNIHIPETFPDGGCPHVAFQSRVFHPLVNEDTGEMDLKSGFPEWHRNVNHLWQVVDFLRQVFHKIESRSAVNQKAGDLYENNKEAFREQVRLCVKTSQDRVYDAPAIDDPHYITFDPYNDPLHGPIREAVFKPKEKEEETASLGYSWVAPDSLQPFSKPNS</sequence>
<evidence type="ECO:0000313" key="2">
    <source>
        <dbReference type="EMBL" id="CAD7461489.1"/>
    </source>
</evidence>
<dbReference type="Pfam" id="PF00179">
    <property type="entry name" value="UQ_con"/>
    <property type="match status" value="1"/>
</dbReference>
<reference evidence="2" key="1">
    <citation type="submission" date="2020-11" db="EMBL/GenBank/DDBJ databases">
        <authorList>
            <person name="Tran Van P."/>
        </authorList>
    </citation>
    <scope>NUCLEOTIDE SEQUENCE</scope>
</reference>
<name>A0A7R9IN24_9NEOP</name>
<dbReference type="Gene3D" id="3.10.110.10">
    <property type="entry name" value="Ubiquitin Conjugating Enzyme"/>
    <property type="match status" value="1"/>
</dbReference>
<gene>
    <name evidence="2" type="ORF">TTEB3V08_LOCUS9398</name>
</gene>
<proteinExistence type="predicted"/>
<dbReference type="SUPFAM" id="SSF54495">
    <property type="entry name" value="UBC-like"/>
    <property type="match status" value="1"/>
</dbReference>
<accession>A0A7R9IN24</accession>
<dbReference type="EMBL" id="OE004820">
    <property type="protein sequence ID" value="CAD7461489.1"/>
    <property type="molecule type" value="Genomic_DNA"/>
</dbReference>
<dbReference type="CDD" id="cd23814">
    <property type="entry name" value="UEV_AKTIP"/>
    <property type="match status" value="1"/>
</dbReference>
<dbReference type="InterPro" id="IPR000608">
    <property type="entry name" value="UBC"/>
</dbReference>
<dbReference type="InterPro" id="IPR016135">
    <property type="entry name" value="UBQ-conjugating_enzyme/RWD"/>
</dbReference>
<feature type="domain" description="UBC core" evidence="1">
    <location>
        <begin position="62"/>
        <end position="253"/>
    </location>
</feature>